<evidence type="ECO:0000313" key="1">
    <source>
        <dbReference type="EMBL" id="NEU68130.1"/>
    </source>
</evidence>
<protein>
    <recommendedName>
        <fullName evidence="3">DUF4411 family protein</fullName>
    </recommendedName>
</protein>
<keyword evidence="2" id="KW-1185">Reference proteome</keyword>
<dbReference type="Proteomes" id="UP000477386">
    <property type="component" value="Unassembled WGS sequence"/>
</dbReference>
<comment type="caution">
    <text evidence="1">The sequence shown here is derived from an EMBL/GenBank/DDBJ whole genome shotgun (WGS) entry which is preliminary data.</text>
</comment>
<gene>
    <name evidence="1" type="ORF">GK091_14655</name>
</gene>
<organism evidence="1 2">
    <name type="scientific">Spirosoma agri</name>
    <dbReference type="NCBI Taxonomy" id="1987381"/>
    <lineage>
        <taxon>Bacteria</taxon>
        <taxon>Pseudomonadati</taxon>
        <taxon>Bacteroidota</taxon>
        <taxon>Cytophagia</taxon>
        <taxon>Cytophagales</taxon>
        <taxon>Cytophagaceae</taxon>
        <taxon>Spirosoma</taxon>
    </lineage>
</organism>
<name>A0A6M0IIM7_9BACT</name>
<evidence type="ECO:0000313" key="2">
    <source>
        <dbReference type="Proteomes" id="UP000477386"/>
    </source>
</evidence>
<dbReference type="AlphaFoldDB" id="A0A6M0IIM7"/>
<accession>A0A6M0IIM7</accession>
<evidence type="ECO:0008006" key="3">
    <source>
        <dbReference type="Google" id="ProtNLM"/>
    </source>
</evidence>
<reference evidence="1 2" key="1">
    <citation type="submission" date="2020-02" db="EMBL/GenBank/DDBJ databases">
        <title>Draft genome sequence of two Spirosoma agri KCTC 52727 and Spirosoma terrae KCTC 52035.</title>
        <authorList>
            <person name="Rojas J."/>
            <person name="Ambika Manirajan B."/>
            <person name="Ratering S."/>
            <person name="Suarez C."/>
            <person name="Schnell S."/>
        </authorList>
    </citation>
    <scope>NUCLEOTIDE SEQUENCE [LARGE SCALE GENOMIC DNA]</scope>
    <source>
        <strain evidence="1 2">KCTC 52727</strain>
    </source>
</reference>
<dbReference type="EMBL" id="JAAGNZ010000001">
    <property type="protein sequence ID" value="NEU68130.1"/>
    <property type="molecule type" value="Genomic_DNA"/>
</dbReference>
<sequence length="151" mass="17322">MIKDLFVDNNVAKNFKNPADPEYQKLMKWLFTEGHLVLTQKLLLEYHASNQGNFGQSIISIINQLTIDGRLVKISTEEMKALTFPKRLDEKCLKLNKDYWHLKAILLSNRKIAIIIDKAFRDAVNNHPKVDGVQACAVARPEEIDYENLAV</sequence>
<proteinExistence type="predicted"/>
<dbReference type="RefSeq" id="WP_164039556.1">
    <property type="nucleotide sequence ID" value="NZ_JAAGNZ010000001.1"/>
</dbReference>